<reference evidence="2" key="1">
    <citation type="journal article" date="2021" name="Environ. Microbiol.">
        <title>Genomic characterization of three novel Desulfobacterota classes expand the metabolic and phylogenetic diversity of the phylum.</title>
        <authorList>
            <person name="Murphy C.L."/>
            <person name="Biggerstaff J."/>
            <person name="Eichhorn A."/>
            <person name="Ewing E."/>
            <person name="Shahan R."/>
            <person name="Soriano D."/>
            <person name="Stewart S."/>
            <person name="VanMol K."/>
            <person name="Walker R."/>
            <person name="Walters P."/>
            <person name="Elshahed M.S."/>
            <person name="Youssef N.H."/>
        </authorList>
    </citation>
    <scope>NUCLEOTIDE SEQUENCE</scope>
    <source>
        <strain evidence="2">Zod_Metabat.24</strain>
    </source>
</reference>
<dbReference type="Proteomes" id="UP000809273">
    <property type="component" value="Unassembled WGS sequence"/>
</dbReference>
<dbReference type="InterPro" id="IPR004096">
    <property type="entry name" value="V4R"/>
</dbReference>
<feature type="domain" description="4-vinyl reductase 4VR" evidence="1">
    <location>
        <begin position="128"/>
        <end position="189"/>
    </location>
</feature>
<name>A0A9D8KD08_9DELT</name>
<dbReference type="EMBL" id="JAFGIX010000032">
    <property type="protein sequence ID" value="MBN1572860.1"/>
    <property type="molecule type" value="Genomic_DNA"/>
</dbReference>
<proteinExistence type="predicted"/>
<evidence type="ECO:0000259" key="1">
    <source>
        <dbReference type="SMART" id="SM00989"/>
    </source>
</evidence>
<evidence type="ECO:0000313" key="3">
    <source>
        <dbReference type="Proteomes" id="UP000809273"/>
    </source>
</evidence>
<comment type="caution">
    <text evidence="2">The sequence shown here is derived from an EMBL/GenBank/DDBJ whole genome shotgun (WGS) entry which is preliminary data.</text>
</comment>
<gene>
    <name evidence="2" type="ORF">JW984_06640</name>
</gene>
<protein>
    <recommendedName>
        <fullName evidence="1">4-vinyl reductase 4VR domain-containing protein</fullName>
    </recommendedName>
</protein>
<organism evidence="2 3">
    <name type="scientific">Candidatus Zymogenus saltonus</name>
    <dbReference type="NCBI Taxonomy" id="2844893"/>
    <lineage>
        <taxon>Bacteria</taxon>
        <taxon>Deltaproteobacteria</taxon>
        <taxon>Candidatus Zymogenia</taxon>
        <taxon>Candidatus Zymogeniales</taxon>
        <taxon>Candidatus Zymogenaceae</taxon>
        <taxon>Candidatus Zymogenus</taxon>
    </lineage>
</organism>
<sequence length="191" mass="21040">MGEKTVSNVVIRILLDATEDILGVNGVKALLNYANMASLIENKPDYSMEKNFTDDEYAVLSSNYYKVLGTSGAKAVFRIVGTSIVKQVQGTGMLESFNDLEKEEKLFKAIELYCLASGRGKVKKEGEKIIFDNPDCTACKNIKDDAPFCTVYNGMLDAFIKWAGVEGLKSVEIKCMAMGDDTCCWEIVPVD</sequence>
<evidence type="ECO:0000313" key="2">
    <source>
        <dbReference type="EMBL" id="MBN1572860.1"/>
    </source>
</evidence>
<dbReference type="SMART" id="SM00989">
    <property type="entry name" value="V4R"/>
    <property type="match status" value="1"/>
</dbReference>
<accession>A0A9D8KD08</accession>
<dbReference type="AlphaFoldDB" id="A0A9D8KD08"/>
<dbReference type="Gene3D" id="3.30.1380.20">
    <property type="entry name" value="Trafficking protein particle complex subunit 3"/>
    <property type="match status" value="1"/>
</dbReference>
<dbReference type="SUPFAM" id="SSF111126">
    <property type="entry name" value="Ligand-binding domain in the NO signalling and Golgi transport"/>
    <property type="match status" value="1"/>
</dbReference>
<dbReference type="InterPro" id="IPR024096">
    <property type="entry name" value="NO_sig/Golgi_transp_ligand-bd"/>
</dbReference>
<reference evidence="2" key="2">
    <citation type="submission" date="2021-01" db="EMBL/GenBank/DDBJ databases">
        <authorList>
            <person name="Hahn C.R."/>
            <person name="Youssef N.H."/>
            <person name="Elshahed M."/>
        </authorList>
    </citation>
    <scope>NUCLEOTIDE SEQUENCE</scope>
    <source>
        <strain evidence="2">Zod_Metabat.24</strain>
    </source>
</reference>